<dbReference type="STRING" id="146817.SAMN04488502_103149"/>
<dbReference type="RefSeq" id="WP_092071603.1">
    <property type="nucleotide sequence ID" value="NZ_FNHB01000003.1"/>
</dbReference>
<reference evidence="1 2" key="1">
    <citation type="submission" date="2016-10" db="EMBL/GenBank/DDBJ databases">
        <authorList>
            <person name="de Groot N.N."/>
        </authorList>
    </citation>
    <scope>NUCLEOTIDE SEQUENCE [LARGE SCALE GENOMIC DNA]</scope>
    <source>
        <strain evidence="1 2">DSM 1736</strain>
    </source>
</reference>
<gene>
    <name evidence="1" type="ORF">SAMN04488502_103149</name>
</gene>
<accession>A0A1G9S0J1</accession>
<keyword evidence="2" id="KW-1185">Reference proteome</keyword>
<protein>
    <submittedName>
        <fullName evidence="1">Uncharacterized protein</fullName>
    </submittedName>
</protein>
<evidence type="ECO:0000313" key="1">
    <source>
        <dbReference type="EMBL" id="SDM28265.1"/>
    </source>
</evidence>
<proteinExistence type="predicted"/>
<dbReference type="EMBL" id="FNHB01000003">
    <property type="protein sequence ID" value="SDM28265.1"/>
    <property type="molecule type" value="Genomic_DNA"/>
</dbReference>
<dbReference type="AlphaFoldDB" id="A0A1G9S0J1"/>
<name>A0A1G9S0J1_9FIRM</name>
<evidence type="ECO:0000313" key="2">
    <source>
        <dbReference type="Proteomes" id="UP000214880"/>
    </source>
</evidence>
<sequence length="64" mass="6878">MTIYKFLLAALLFFFLGTAVLYAGANRAPFKAAPSEHKHHSGTSLGRPGIQACPVSDVFKEVAL</sequence>
<dbReference type="Proteomes" id="UP000214880">
    <property type="component" value="Unassembled WGS sequence"/>
</dbReference>
<organism evidence="1 2">
    <name type="scientific">Dendrosporobacter quercicolus</name>
    <dbReference type="NCBI Taxonomy" id="146817"/>
    <lineage>
        <taxon>Bacteria</taxon>
        <taxon>Bacillati</taxon>
        <taxon>Bacillota</taxon>
        <taxon>Negativicutes</taxon>
        <taxon>Selenomonadales</taxon>
        <taxon>Sporomusaceae</taxon>
        <taxon>Dendrosporobacter</taxon>
    </lineage>
</organism>